<dbReference type="AlphaFoldDB" id="B4RNL2"/>
<feature type="compositionally biased region" description="Polar residues" evidence="1">
    <location>
        <begin position="27"/>
        <end position="39"/>
    </location>
</feature>
<reference evidence="2 3" key="1">
    <citation type="journal article" date="2008" name="J. Bacteriol.">
        <title>Complete genome sequence of Neisseria gonorrhoeae NCCP11945.</title>
        <authorList>
            <person name="Chung G.T."/>
            <person name="Yoo J.S."/>
            <person name="Oh H.B."/>
            <person name="Lee Y.S."/>
            <person name="Cha S.H."/>
            <person name="Kim S.J."/>
            <person name="Yoo C.K."/>
        </authorList>
    </citation>
    <scope>NUCLEOTIDE SEQUENCE [LARGE SCALE GENOMIC DNA]</scope>
    <source>
        <strain evidence="2 3">NCCP11945</strain>
    </source>
</reference>
<organism evidence="2 3">
    <name type="scientific">Neisseria gonorrhoeae (strain NCCP11945)</name>
    <dbReference type="NCBI Taxonomy" id="521006"/>
    <lineage>
        <taxon>Bacteria</taxon>
        <taxon>Pseudomonadati</taxon>
        <taxon>Pseudomonadota</taxon>
        <taxon>Betaproteobacteria</taxon>
        <taxon>Neisseriales</taxon>
        <taxon>Neisseriaceae</taxon>
        <taxon>Neisseria</taxon>
    </lineage>
</organism>
<accession>B4RNL2</accession>
<sequence>MGSRARATGDDKPSVRVMGRGMRPLSYLQTPTNPQSSLQ</sequence>
<gene>
    <name evidence="2" type="ordered locus">NGK_2036</name>
</gene>
<dbReference type="EMBL" id="CP001050">
    <property type="protein sequence ID" value="ACF30645.1"/>
    <property type="molecule type" value="Genomic_DNA"/>
</dbReference>
<evidence type="ECO:0000313" key="2">
    <source>
        <dbReference type="EMBL" id="ACF30645.1"/>
    </source>
</evidence>
<evidence type="ECO:0000313" key="3">
    <source>
        <dbReference type="Proteomes" id="UP000002564"/>
    </source>
</evidence>
<protein>
    <submittedName>
        <fullName evidence="2">Uncharacterized protein</fullName>
    </submittedName>
</protein>
<dbReference type="Proteomes" id="UP000002564">
    <property type="component" value="Chromosome"/>
</dbReference>
<evidence type="ECO:0000256" key="1">
    <source>
        <dbReference type="SAM" id="MobiDB-lite"/>
    </source>
</evidence>
<dbReference type="HOGENOM" id="CLU_3313224_0_0_4"/>
<name>B4RNL2_NEIG2</name>
<dbReference type="KEGG" id="ngk:NGK_2036"/>
<proteinExistence type="predicted"/>
<feature type="region of interest" description="Disordered" evidence="1">
    <location>
        <begin position="1"/>
        <end position="39"/>
    </location>
</feature>